<sequence>MEVAFVCEFHQRPRRALSATNPSQSHVDLFIELQLEKYLVHAYEVVTTANTLASRLLDVFPSDKEVVEIMVAVIMRLTGDVVDFDCLRFINVKNTTLGVRVRGDMSFDKVSAYKDHYHGALQYTADQTEALSSAKAWLSSQLEATTQLDAEIAALDAALDAQRAAFHEKKCRKEIALFERRLELRTRQSACKPMRAGGADAA</sequence>
<name>A0A1V9YE70_ACHHY</name>
<reference evidence="1 2" key="1">
    <citation type="journal article" date="2014" name="Genome Biol. Evol.">
        <title>The secreted proteins of Achlya hypogyna and Thraustotheca clavata identify the ancestral oomycete secretome and reveal gene acquisitions by horizontal gene transfer.</title>
        <authorList>
            <person name="Misner I."/>
            <person name="Blouin N."/>
            <person name="Leonard G."/>
            <person name="Richards T.A."/>
            <person name="Lane C.E."/>
        </authorList>
    </citation>
    <scope>NUCLEOTIDE SEQUENCE [LARGE SCALE GENOMIC DNA]</scope>
    <source>
        <strain evidence="1 2">ATCC 48635</strain>
    </source>
</reference>
<dbReference type="Proteomes" id="UP000243579">
    <property type="component" value="Unassembled WGS sequence"/>
</dbReference>
<dbReference type="EMBL" id="JNBR01001995">
    <property type="protein sequence ID" value="OQR84011.1"/>
    <property type="molecule type" value="Genomic_DNA"/>
</dbReference>
<proteinExistence type="predicted"/>
<dbReference type="AlphaFoldDB" id="A0A1V9YE70"/>
<organism evidence="1 2">
    <name type="scientific">Achlya hypogyna</name>
    <name type="common">Oomycete</name>
    <name type="synonym">Protoachlya hypogyna</name>
    <dbReference type="NCBI Taxonomy" id="1202772"/>
    <lineage>
        <taxon>Eukaryota</taxon>
        <taxon>Sar</taxon>
        <taxon>Stramenopiles</taxon>
        <taxon>Oomycota</taxon>
        <taxon>Saprolegniomycetes</taxon>
        <taxon>Saprolegniales</taxon>
        <taxon>Achlyaceae</taxon>
        <taxon>Achlya</taxon>
    </lineage>
</organism>
<gene>
    <name evidence="1" type="ORF">ACHHYP_20710</name>
</gene>
<evidence type="ECO:0000313" key="2">
    <source>
        <dbReference type="Proteomes" id="UP000243579"/>
    </source>
</evidence>
<accession>A0A1V9YE70</accession>
<keyword evidence="2" id="KW-1185">Reference proteome</keyword>
<dbReference type="OrthoDB" id="77534at2759"/>
<comment type="caution">
    <text evidence="1">The sequence shown here is derived from an EMBL/GenBank/DDBJ whole genome shotgun (WGS) entry which is preliminary data.</text>
</comment>
<evidence type="ECO:0000313" key="1">
    <source>
        <dbReference type="EMBL" id="OQR84011.1"/>
    </source>
</evidence>
<protein>
    <submittedName>
        <fullName evidence="1">Uncharacterized protein</fullName>
    </submittedName>
</protein>